<evidence type="ECO:0000313" key="7">
    <source>
        <dbReference type="Proteomes" id="UP000002316"/>
    </source>
</evidence>
<feature type="compositionally biased region" description="Polar residues" evidence="4">
    <location>
        <begin position="60"/>
        <end position="73"/>
    </location>
</feature>
<dbReference type="PANTHER" id="PTHR24348">
    <property type="entry name" value="SERINE/THREONINE-PROTEIN KINASE UNC-51-RELATED"/>
    <property type="match status" value="1"/>
</dbReference>
<dbReference type="GeneID" id="23867611"/>
<dbReference type="EMBL" id="FN554974">
    <property type="protein sequence ID" value="CBH17484.1"/>
    <property type="molecule type" value="Genomic_DNA"/>
</dbReference>
<name>D0A733_TRYB9</name>
<dbReference type="SMART" id="SM00220">
    <property type="entry name" value="S_TKc"/>
    <property type="match status" value="1"/>
</dbReference>
<dbReference type="Gene3D" id="1.10.510.10">
    <property type="entry name" value="Transferase(Phosphotransferase) domain 1"/>
    <property type="match status" value="1"/>
</dbReference>
<dbReference type="GO" id="GO:0004674">
    <property type="term" value="F:protein serine/threonine kinase activity"/>
    <property type="evidence" value="ECO:0007669"/>
    <property type="project" value="InterPro"/>
</dbReference>
<dbReference type="InterPro" id="IPR000719">
    <property type="entry name" value="Prot_kinase_dom"/>
</dbReference>
<feature type="region of interest" description="Disordered" evidence="4">
    <location>
        <begin position="606"/>
        <end position="636"/>
    </location>
</feature>
<accession>D0A733</accession>
<dbReference type="GO" id="GO:0005737">
    <property type="term" value="C:cytoplasm"/>
    <property type="evidence" value="ECO:0007669"/>
    <property type="project" value="TreeGrafter"/>
</dbReference>
<dbReference type="InterPro" id="IPR008271">
    <property type="entry name" value="Ser/Thr_kinase_AS"/>
</dbReference>
<protein>
    <submittedName>
        <fullName evidence="6">Protein kinase, putative</fullName>
        <ecNumber evidence="6">2.7.1.-</ecNumber>
    </submittedName>
</protein>
<feature type="region of interest" description="Disordered" evidence="4">
    <location>
        <begin position="60"/>
        <end position="113"/>
    </location>
</feature>
<dbReference type="VEuPathDB" id="TriTrypDB:Tbg972.11.6020"/>
<evidence type="ECO:0000313" key="6">
    <source>
        <dbReference type="EMBL" id="CBH17484.1"/>
    </source>
</evidence>
<dbReference type="AlphaFoldDB" id="D0A733"/>
<evidence type="ECO:0000256" key="3">
    <source>
        <dbReference type="PROSITE-ProRule" id="PRU10141"/>
    </source>
</evidence>
<dbReference type="EC" id="2.7.1.-" evidence="6"/>
<organism evidence="6 7">
    <name type="scientific">Trypanosoma brucei gambiense (strain MHOM/CI/86/DAL972)</name>
    <dbReference type="NCBI Taxonomy" id="679716"/>
    <lineage>
        <taxon>Eukaryota</taxon>
        <taxon>Discoba</taxon>
        <taxon>Euglenozoa</taxon>
        <taxon>Kinetoplastea</taxon>
        <taxon>Metakinetoplastina</taxon>
        <taxon>Trypanosomatida</taxon>
        <taxon>Trypanosomatidae</taxon>
        <taxon>Trypanosoma</taxon>
    </lineage>
</organism>
<keyword evidence="6" id="KW-0418">Kinase</keyword>
<keyword evidence="1 3" id="KW-0547">Nucleotide-binding</keyword>
<dbReference type="SUPFAM" id="SSF56112">
    <property type="entry name" value="Protein kinase-like (PK-like)"/>
    <property type="match status" value="1"/>
</dbReference>
<feature type="binding site" evidence="3">
    <location>
        <position position="47"/>
    </location>
    <ligand>
        <name>ATP</name>
        <dbReference type="ChEBI" id="CHEBI:30616"/>
    </ligand>
</feature>
<dbReference type="InterPro" id="IPR011009">
    <property type="entry name" value="Kinase-like_dom_sf"/>
</dbReference>
<dbReference type="GO" id="GO:0010506">
    <property type="term" value="P:regulation of autophagy"/>
    <property type="evidence" value="ECO:0007669"/>
    <property type="project" value="InterPro"/>
</dbReference>
<feature type="region of interest" description="Disordered" evidence="4">
    <location>
        <begin position="454"/>
        <end position="480"/>
    </location>
</feature>
<evidence type="ECO:0000256" key="4">
    <source>
        <dbReference type="SAM" id="MobiDB-lite"/>
    </source>
</evidence>
<gene>
    <name evidence="6" type="ORF">TbgDal_XI6020</name>
</gene>
<sequence length="673" mass="73223">MRVMRHLSKEVETEFNYEISKVKLGSGSSGVVFLARHRVTHELAAVKRLYMRGAPECMKISQQHNSQSDNTNDAHIGGNTLAPASPTKSSSHRMQTSDKNSNPVSGNRSNGLCEEKSFSHYTSMKRERALSEDSSPPAAICPPWLPCEYASMKYLGPHPHIVRFLGNCADVNGVSYFAMELMDSDLGKELRAGNASFMEEEAIRPLLYCVSSAIVHLHERGVAHRDIKPSNVLLKFVGDMCPTEEEHGMPNGGDKAFPSSDETKDVGSLRTKHVKASLGDFSTAHFASQSESVGGFCGTLYYKSPEQLLGQAKDFLACGMWALGCTMFEMITGSVAFRGSNDLQVFHQICSKLGTDFQQYPKNTHEQTMFDGISGVSTEFIDLLKGLLALDPCERLRAEEVLRHPFFRSIHQGCGTQEAAAELTFPMKIYCAVPPGVVRLARFKPIICAHTTRSGTTKVSGSTETKFGMSQSDSQASRTLHGSDLWPSLISGMPSPLQRSALQPSSDGNEGPFRRFTSTLSCGKKYSVARRLSVSSSVTMMSNGAVQKPDDFTGISDISASLAALNFSPIPSVAKCCGATSAERSFSPLGTHVSAPGSCHPAPIPLKSSHSFATKSRHPEHQHDSTFASNGYPPPRRVLFDSDTTDGNDVDESVNLMLHNSGDSPKVRKVLFE</sequence>
<feature type="domain" description="Protein kinase" evidence="5">
    <location>
        <begin position="18"/>
        <end position="407"/>
    </location>
</feature>
<dbReference type="InterPro" id="IPR045269">
    <property type="entry name" value="Atg1-like"/>
</dbReference>
<evidence type="ECO:0000256" key="1">
    <source>
        <dbReference type="ARBA" id="ARBA00022741"/>
    </source>
</evidence>
<keyword evidence="2 3" id="KW-0067">ATP-binding</keyword>
<dbReference type="PROSITE" id="PS50011">
    <property type="entry name" value="PROTEIN_KINASE_DOM"/>
    <property type="match status" value="1"/>
</dbReference>
<dbReference type="KEGG" id="tbg:TbgDal_XI6020"/>
<dbReference type="InterPro" id="IPR017441">
    <property type="entry name" value="Protein_kinase_ATP_BS"/>
</dbReference>
<dbReference type="Pfam" id="PF00069">
    <property type="entry name" value="Pkinase"/>
    <property type="match status" value="1"/>
</dbReference>
<dbReference type="PANTHER" id="PTHR24348:SF68">
    <property type="entry name" value="SERINE_THREONINE-PROTEIN KINASE ATG1C"/>
    <property type="match status" value="1"/>
</dbReference>
<dbReference type="GO" id="GO:0005524">
    <property type="term" value="F:ATP binding"/>
    <property type="evidence" value="ECO:0007669"/>
    <property type="project" value="UniProtKB-UniRule"/>
</dbReference>
<dbReference type="PROSITE" id="PS00108">
    <property type="entry name" value="PROTEIN_KINASE_ST"/>
    <property type="match status" value="1"/>
</dbReference>
<dbReference type="OrthoDB" id="4062651at2759"/>
<dbReference type="PROSITE" id="PS00107">
    <property type="entry name" value="PROTEIN_KINASE_ATP"/>
    <property type="match status" value="1"/>
</dbReference>
<dbReference type="RefSeq" id="XP_011779748.1">
    <property type="nucleotide sequence ID" value="XM_011781446.1"/>
</dbReference>
<proteinExistence type="predicted"/>
<dbReference type="Proteomes" id="UP000002316">
    <property type="component" value="Chromosome 11"/>
</dbReference>
<feature type="compositionally biased region" description="Polar residues" evidence="4">
    <location>
        <begin position="86"/>
        <end position="110"/>
    </location>
</feature>
<evidence type="ECO:0000259" key="5">
    <source>
        <dbReference type="PROSITE" id="PS50011"/>
    </source>
</evidence>
<reference evidence="7" key="1">
    <citation type="journal article" date="2010" name="PLoS Negl. Trop. Dis.">
        <title>The genome sequence of Trypanosoma brucei gambiense, causative agent of chronic human african trypanosomiasis.</title>
        <authorList>
            <person name="Jackson A.P."/>
            <person name="Sanders M."/>
            <person name="Berry A."/>
            <person name="McQuillan J."/>
            <person name="Aslett M.A."/>
            <person name="Quail M.A."/>
            <person name="Chukualim B."/>
            <person name="Capewell P."/>
            <person name="MacLeod A."/>
            <person name="Melville S.E."/>
            <person name="Gibson W."/>
            <person name="Barry J.D."/>
            <person name="Berriman M."/>
            <person name="Hertz-Fowler C."/>
        </authorList>
    </citation>
    <scope>NUCLEOTIDE SEQUENCE [LARGE SCALE GENOMIC DNA]</scope>
    <source>
        <strain evidence="7">MHOM/CI/86/DAL972</strain>
    </source>
</reference>
<keyword evidence="6" id="KW-0808">Transferase</keyword>
<evidence type="ECO:0000256" key="2">
    <source>
        <dbReference type="ARBA" id="ARBA00022840"/>
    </source>
</evidence>
<dbReference type="Gene3D" id="3.30.200.20">
    <property type="entry name" value="Phosphorylase Kinase, domain 1"/>
    <property type="match status" value="1"/>
</dbReference>